<dbReference type="AlphaFoldDB" id="A0A125NWB7"/>
<accession>A0A125NWB7</accession>
<sequence>MVQRFVLSGHARKLIVLLVDVVIVVIATVFALLLQDNLKLSPERLLDLLPYLASSGIAAFVVLVLLGSHRTIWRFSAMADYLRIVAASFAIVVLATVATFLLQRLDGVPRSLPIMQALLIVVMLVGARVWMRVRHASRNTAAASHVLPVASNSEETVLLVGVSALTDLFLRAASQLSENHLKIAGILGRNDRQRGRHLHSYPVLGVPEEVTDVLHRLEVHGIFVDRILVLLPFTDLSVDALSALLAVEKTSSIRVDFLAEQLGLAGPGHANENQAAGSVENLPTTMAALEQCARRPYFLVKRLCDFTAALVLSLIVLPLGAVIALLVAFDVGYPVLFWQQRPGRHGRPFRIYKFRTMRGAHDHRGRRIPDDQRTSVIGHFLRRTRLDEIPQLYNILVGDMAFIGPRPLLAVDQSREFDGRLLVRPGLTGWAQVAGGRDISAKDKAALDIWYVRNASLLTDVKIVLRTVPMILFGERADQRLIDAAWRDLHGSQVRDVM</sequence>
<reference evidence="5 6" key="1">
    <citation type="submission" date="2015-10" db="EMBL/GenBank/DDBJ databases">
        <title>Transcriptomic analysis of a linuron degrading triple-species bacterial consortium.</title>
        <authorList>
            <person name="Albers P."/>
        </authorList>
    </citation>
    <scope>NUCLEOTIDE SEQUENCE [LARGE SCALE GENOMIC DNA]</scope>
    <source>
        <strain evidence="5 6">WDL6</strain>
    </source>
</reference>
<name>A0A125NWB7_HYPSL</name>
<dbReference type="STRING" id="121290.APY04_0096"/>
<feature type="domain" description="Bacterial sugar transferase" evidence="4">
    <location>
        <begin position="301"/>
        <end position="472"/>
    </location>
</feature>
<evidence type="ECO:0000256" key="3">
    <source>
        <dbReference type="SAM" id="Phobius"/>
    </source>
</evidence>
<protein>
    <submittedName>
        <fullName evidence="5">Undecaprenyl-phosphate galactosephosphotransferase</fullName>
        <ecNumber evidence="5">2.7.8.6</ecNumber>
    </submittedName>
</protein>
<keyword evidence="2" id="KW-0270">Exopolysaccharide synthesis</keyword>
<dbReference type="GO" id="GO:0047360">
    <property type="term" value="F:undecaprenyl-phosphate galactose phosphotransferase activity"/>
    <property type="evidence" value="ECO:0007669"/>
    <property type="project" value="UniProtKB-EC"/>
</dbReference>
<dbReference type="PATRIC" id="fig|121290.4.peg.1418"/>
<evidence type="ECO:0000313" key="6">
    <source>
        <dbReference type="Proteomes" id="UP000059074"/>
    </source>
</evidence>
<keyword evidence="3" id="KW-0812">Transmembrane</keyword>
<evidence type="ECO:0000256" key="2">
    <source>
        <dbReference type="ARBA" id="ARBA00023169"/>
    </source>
</evidence>
<evidence type="ECO:0000313" key="5">
    <source>
        <dbReference type="EMBL" id="KWT72405.1"/>
    </source>
</evidence>
<proteinExistence type="inferred from homology"/>
<evidence type="ECO:0000256" key="1">
    <source>
        <dbReference type="ARBA" id="ARBA00006464"/>
    </source>
</evidence>
<dbReference type="Proteomes" id="UP000059074">
    <property type="component" value="Unassembled WGS sequence"/>
</dbReference>
<dbReference type="GO" id="GO:0000271">
    <property type="term" value="P:polysaccharide biosynthetic process"/>
    <property type="evidence" value="ECO:0007669"/>
    <property type="project" value="UniProtKB-KW"/>
</dbReference>
<feature type="transmembrane region" description="Helical" evidence="3">
    <location>
        <begin position="81"/>
        <end position="102"/>
    </location>
</feature>
<dbReference type="InterPro" id="IPR003362">
    <property type="entry name" value="Bact_transf"/>
</dbReference>
<evidence type="ECO:0000259" key="4">
    <source>
        <dbReference type="Pfam" id="PF02397"/>
    </source>
</evidence>
<feature type="transmembrane region" description="Helical" evidence="3">
    <location>
        <begin position="48"/>
        <end position="69"/>
    </location>
</feature>
<keyword evidence="3" id="KW-0472">Membrane</keyword>
<dbReference type="PANTHER" id="PTHR30576:SF8">
    <property type="entry name" value="UNDECAPRENYL-PHOSPHATE GALACTOSE PHOSPHOTRANSFERASE"/>
    <property type="match status" value="1"/>
</dbReference>
<dbReference type="Pfam" id="PF13727">
    <property type="entry name" value="CoA_binding_3"/>
    <property type="match status" value="1"/>
</dbReference>
<feature type="transmembrane region" description="Helical" evidence="3">
    <location>
        <begin position="14"/>
        <end position="33"/>
    </location>
</feature>
<comment type="caution">
    <text evidence="5">The sequence shown here is derived from an EMBL/GenBank/DDBJ whole genome shotgun (WGS) entry which is preliminary data.</text>
</comment>
<feature type="transmembrane region" description="Helical" evidence="3">
    <location>
        <begin position="303"/>
        <end position="329"/>
    </location>
</feature>
<keyword evidence="6" id="KW-1185">Reference proteome</keyword>
<gene>
    <name evidence="5" type="ORF">APY04_0096</name>
</gene>
<dbReference type="EC" id="2.7.8.6" evidence="5"/>
<feature type="transmembrane region" description="Helical" evidence="3">
    <location>
        <begin position="114"/>
        <end position="131"/>
    </location>
</feature>
<organism evidence="5 6">
    <name type="scientific">Hyphomicrobium sulfonivorans</name>
    <dbReference type="NCBI Taxonomy" id="121290"/>
    <lineage>
        <taxon>Bacteria</taxon>
        <taxon>Pseudomonadati</taxon>
        <taxon>Pseudomonadota</taxon>
        <taxon>Alphaproteobacteria</taxon>
        <taxon>Hyphomicrobiales</taxon>
        <taxon>Hyphomicrobiaceae</taxon>
        <taxon>Hyphomicrobium</taxon>
    </lineage>
</organism>
<dbReference type="Gene3D" id="3.40.50.720">
    <property type="entry name" value="NAD(P)-binding Rossmann-like Domain"/>
    <property type="match status" value="1"/>
</dbReference>
<dbReference type="Pfam" id="PF02397">
    <property type="entry name" value="Bac_transf"/>
    <property type="match status" value="1"/>
</dbReference>
<dbReference type="EMBL" id="LMTR01000011">
    <property type="protein sequence ID" value="KWT72405.1"/>
    <property type="molecule type" value="Genomic_DNA"/>
</dbReference>
<dbReference type="PANTHER" id="PTHR30576">
    <property type="entry name" value="COLANIC BIOSYNTHESIS UDP-GLUCOSE LIPID CARRIER TRANSFERASE"/>
    <property type="match status" value="1"/>
</dbReference>
<keyword evidence="3" id="KW-1133">Transmembrane helix</keyword>
<keyword evidence="5" id="KW-0808">Transferase</keyword>
<comment type="similarity">
    <text evidence="1">Belongs to the bacterial sugar transferase family.</text>
</comment>